<evidence type="ECO:0000313" key="4">
    <source>
        <dbReference type="Proteomes" id="UP000019365"/>
    </source>
</evidence>
<feature type="transmembrane region" description="Helical" evidence="1">
    <location>
        <begin position="214"/>
        <end position="233"/>
    </location>
</feature>
<feature type="transmembrane region" description="Helical" evidence="1">
    <location>
        <begin position="14"/>
        <end position="36"/>
    </location>
</feature>
<dbReference type="InterPro" id="IPR002931">
    <property type="entry name" value="Transglutaminase-like"/>
</dbReference>
<dbReference type="PANTHER" id="PTHR42736:SF1">
    <property type="entry name" value="PROTEIN-GLUTAMINE GAMMA-GLUTAMYLTRANSFERASE"/>
    <property type="match status" value="1"/>
</dbReference>
<dbReference type="OrthoDB" id="9804872at2"/>
<dbReference type="eggNOG" id="COG1305">
    <property type="taxonomic scope" value="Bacteria"/>
</dbReference>
<sequence length="767" mass="88090">MEKTKTNNFRLRSFLLRTMIDPVLWYTVLVMTALMFHYRDHEKVDNHGYILALGCGAATFVIGWLLFRIFDFMQKRHLLGFLLYSAVGVCFAYSFRTAINWGQEDYPITWGLWFLTPQDSVDYNFMFTMAFYILFTVFMCSVIYYFTRVRYRIFMNFLIFIIPFAIYGKEYEKMPTLFIILLAVGYILLMVYYRQLKDNEDTLFVSRRRSWKTIAVYAVIFASAAALFPKPAIEADRTTLETLINADILTDKLNNMLNVFRDTSDGQRFRGNIRTVNIYEASSADDLHLKMGTYSTYYFDNDSWKPDDIDLYYRQKTTDNNIAIGSPMGLADAFLEAASLDSEYAEKYGLTKYLKDGLDVPEQRTVSIYTVLGSSGLSNAYDMAPVPQNAVRMSACSKRGTIATLSGGTVSSVGSNFDNSERFRFEYSADTFFNSAKNREFVNNLAKYDYEQLLTDTEEVFESSKTDEELDSDDAYGYFRNDYLYYDKYCDLLLEYGDNKRIKELADQLTDGIDNDFEKARLLERYFYNNNYVYNLGYKKKKGENAEDFIFETKTGVCYEYATAMVLLARAAGIPARYCAGYNMNQRANGIINDNTNYIVTTKDAHGYPQLYIKGYGWMDFEPTITDANIRKGSKTATDMLSRAGLIILIGGLIVLLFVLVYPWLSHKIFIFMSGRRSPEAVIKAAIQRICRIYDIENVNTSSEAASIVRSTSGADISDAVEVFDRAFYGEEKLGESDRETAVRAYICAYNAYKETKKGRGITNRIT</sequence>
<comment type="caution">
    <text evidence="3">The sequence shown here is derived from an EMBL/GenBank/DDBJ whole genome shotgun (WGS) entry which is preliminary data.</text>
</comment>
<feature type="domain" description="Transglutaminase-like" evidence="2">
    <location>
        <begin position="550"/>
        <end position="625"/>
    </location>
</feature>
<dbReference type="SMART" id="SM00460">
    <property type="entry name" value="TGc"/>
    <property type="match status" value="1"/>
</dbReference>
<dbReference type="EMBL" id="ATAX01000024">
    <property type="protein sequence ID" value="EWM53588.1"/>
    <property type="molecule type" value="Genomic_DNA"/>
</dbReference>
<dbReference type="Proteomes" id="UP000019365">
    <property type="component" value="Unassembled WGS sequence"/>
</dbReference>
<feature type="transmembrane region" description="Helical" evidence="1">
    <location>
        <begin position="123"/>
        <end position="146"/>
    </location>
</feature>
<accession>W7UHW7</accession>
<keyword evidence="1" id="KW-0472">Membrane</keyword>
<name>W7UHW7_RUMFL</name>
<dbReference type="SUPFAM" id="SSF54001">
    <property type="entry name" value="Cysteine proteinases"/>
    <property type="match status" value="1"/>
</dbReference>
<keyword evidence="1" id="KW-0812">Transmembrane</keyword>
<dbReference type="InterPro" id="IPR052901">
    <property type="entry name" value="Bact_TGase-like"/>
</dbReference>
<organism evidence="3 4">
    <name type="scientific">Ruminococcus flavefaciens 007c</name>
    <dbReference type="NCBI Taxonomy" id="1341157"/>
    <lineage>
        <taxon>Bacteria</taxon>
        <taxon>Bacillati</taxon>
        <taxon>Bacillota</taxon>
        <taxon>Clostridia</taxon>
        <taxon>Eubacteriales</taxon>
        <taxon>Oscillospiraceae</taxon>
        <taxon>Ruminococcus</taxon>
    </lineage>
</organism>
<dbReference type="eggNOG" id="COG2246">
    <property type="taxonomic scope" value="Bacteria"/>
</dbReference>
<dbReference type="PATRIC" id="fig|1341157.4.peg.1613"/>
<feature type="transmembrane region" description="Helical" evidence="1">
    <location>
        <begin position="174"/>
        <end position="193"/>
    </location>
</feature>
<dbReference type="InterPro" id="IPR038765">
    <property type="entry name" value="Papain-like_cys_pep_sf"/>
</dbReference>
<protein>
    <recommendedName>
        <fullName evidence="2">Transglutaminase-like domain-containing protein</fullName>
    </recommendedName>
</protein>
<dbReference type="PANTHER" id="PTHR42736">
    <property type="entry name" value="PROTEIN-GLUTAMINE GAMMA-GLUTAMYLTRANSFERASE"/>
    <property type="match status" value="1"/>
</dbReference>
<feature type="transmembrane region" description="Helical" evidence="1">
    <location>
        <begin position="79"/>
        <end position="103"/>
    </location>
</feature>
<dbReference type="Pfam" id="PF01841">
    <property type="entry name" value="Transglut_core"/>
    <property type="match status" value="1"/>
</dbReference>
<feature type="transmembrane region" description="Helical" evidence="1">
    <location>
        <begin position="644"/>
        <end position="665"/>
    </location>
</feature>
<keyword evidence="4" id="KW-1185">Reference proteome</keyword>
<evidence type="ECO:0000259" key="2">
    <source>
        <dbReference type="SMART" id="SM00460"/>
    </source>
</evidence>
<feature type="transmembrane region" description="Helical" evidence="1">
    <location>
        <begin position="48"/>
        <end position="67"/>
    </location>
</feature>
<proteinExistence type="predicted"/>
<dbReference type="AlphaFoldDB" id="W7UHW7"/>
<reference evidence="3 4" key="1">
    <citation type="journal article" date="2014" name="PLoS ONE">
        <title>Rumen cellulosomics: divergent fiber-degrading strategies revealed by comparative genome-wide analysis of six ruminococcal strains.</title>
        <authorList>
            <person name="Dassa B."/>
            <person name="Borovok I."/>
            <person name="Ruimy-Israeli V."/>
            <person name="Lamed R."/>
            <person name="Flint H.J."/>
            <person name="Duncan S.H."/>
            <person name="Henrissat B."/>
            <person name="Coutinho P."/>
            <person name="Morrison M."/>
            <person name="Mosoni P."/>
            <person name="Yeoman C.J."/>
            <person name="White B.A."/>
            <person name="Bayer E.A."/>
        </authorList>
    </citation>
    <scope>NUCLEOTIDE SEQUENCE [LARGE SCALE GENOMIC DNA]</scope>
    <source>
        <strain evidence="3 4">007c</strain>
    </source>
</reference>
<gene>
    <name evidence="3" type="ORF">RF007C_05890</name>
</gene>
<dbReference type="Gene3D" id="3.10.620.30">
    <property type="match status" value="1"/>
</dbReference>
<evidence type="ECO:0000256" key="1">
    <source>
        <dbReference type="SAM" id="Phobius"/>
    </source>
</evidence>
<dbReference type="RefSeq" id="WP_037299006.1">
    <property type="nucleotide sequence ID" value="NZ_ATAX01000024.1"/>
</dbReference>
<feature type="transmembrane region" description="Helical" evidence="1">
    <location>
        <begin position="153"/>
        <end position="168"/>
    </location>
</feature>
<keyword evidence="1" id="KW-1133">Transmembrane helix</keyword>
<evidence type="ECO:0000313" key="3">
    <source>
        <dbReference type="EMBL" id="EWM53588.1"/>
    </source>
</evidence>